<dbReference type="RefSeq" id="WP_269308709.1">
    <property type="nucleotide sequence ID" value="NZ_CP098242.1"/>
</dbReference>
<dbReference type="GO" id="GO:0006235">
    <property type="term" value="P:dTTP biosynthetic process"/>
    <property type="evidence" value="ECO:0007669"/>
    <property type="project" value="UniProtKB-UniRule"/>
</dbReference>
<dbReference type="GO" id="GO:0006231">
    <property type="term" value="P:dTMP biosynthetic process"/>
    <property type="evidence" value="ECO:0007669"/>
    <property type="project" value="UniProtKB-UniRule"/>
</dbReference>
<keyword evidence="2 4" id="KW-0489">Methyltransferase</keyword>
<dbReference type="GO" id="GO:0005829">
    <property type="term" value="C:cytosol"/>
    <property type="evidence" value="ECO:0007669"/>
    <property type="project" value="TreeGrafter"/>
</dbReference>
<evidence type="ECO:0000256" key="4">
    <source>
        <dbReference type="HAMAP-Rule" id="MF_00008"/>
    </source>
</evidence>
<comment type="subcellular location">
    <subcellularLocation>
        <location evidence="4">Cytoplasm</location>
    </subcellularLocation>
</comment>
<dbReference type="HAMAP" id="MF_00008">
    <property type="entry name" value="Thymidy_synth_bact"/>
    <property type="match status" value="1"/>
</dbReference>
<comment type="similarity">
    <text evidence="4">Belongs to the thymidylate synthase family. Bacterial-type ThyA subfamily.</text>
</comment>
<feature type="binding site" description="in other chain" evidence="4">
    <location>
        <begin position="180"/>
        <end position="183"/>
    </location>
    <ligand>
        <name>dUMP</name>
        <dbReference type="ChEBI" id="CHEBI:246422"/>
        <note>ligand shared between dimeric partners</note>
    </ligand>
</feature>
<feature type="active site" description="Nucleophile" evidence="4">
    <location>
        <position position="160"/>
    </location>
</feature>
<feature type="binding site" description="in other chain" evidence="4">
    <location>
        <begin position="221"/>
        <end position="223"/>
    </location>
    <ligand>
        <name>dUMP</name>
        <dbReference type="ChEBI" id="CHEBI:246422"/>
        <note>ligand shared between dimeric partners</note>
    </ligand>
</feature>
<dbReference type="InterPro" id="IPR036926">
    <property type="entry name" value="Thymidate_synth/dCMP_Mease_sf"/>
</dbReference>
<dbReference type="Gene3D" id="3.30.572.10">
    <property type="entry name" value="Thymidylate synthase/dCMP hydroxymethylase domain"/>
    <property type="match status" value="1"/>
</dbReference>
<sequence>MEQQYLALLEDILDNGIKKNDRTGTGTLSVFGRMYRHDLSSGFPLLTTKRLHIRSIIHELLWFLHGGTNVQYLNANGVTIWDEWATPDGELGPIYGAQWRHWLGHDGEVYDQVDAVIRSIKNNPDSRRHIINAWNVALLPDETKSPQQNAREGKMALAPCHVMYQFWVADGKVSAMMTQRSGDIFLGIPYNAASLGFLTHMIAHQTGLKAGEIVHSIGDLHIYSNHLEQVHTQLSREPRLLPQLEFARKPDSILDYTFDDFIINGYDPHPAITAPIAI</sequence>
<reference evidence="6" key="1">
    <citation type="journal article" date="2022" name="Front. Microbiol.">
        <title>New perspectives on an old grouping: The genomic and phenotypic variability of Oxalobacter formigenes and the implications for calcium oxalate stone prevention.</title>
        <authorList>
            <person name="Chmiel J.A."/>
            <person name="Carr C."/>
            <person name="Stuivenberg G.A."/>
            <person name="Venema R."/>
            <person name="Chanyi R.M."/>
            <person name="Al K.F."/>
            <person name="Giguere D."/>
            <person name="Say H."/>
            <person name="Akouris P.P."/>
            <person name="Dominguez Romero S.A."/>
            <person name="Kwong A."/>
            <person name="Tai V."/>
            <person name="Koval S.F."/>
            <person name="Razvi H."/>
            <person name="Bjazevic J."/>
            <person name="Burton J.P."/>
        </authorList>
    </citation>
    <scope>NUCLEOTIDE SEQUENCE</scope>
    <source>
        <strain evidence="6">WoOx3</strain>
    </source>
</reference>
<dbReference type="EC" id="2.1.1.45" evidence="1 4"/>
<dbReference type="PANTHER" id="PTHR11548:SF9">
    <property type="entry name" value="THYMIDYLATE SYNTHASE"/>
    <property type="match status" value="1"/>
</dbReference>
<comment type="function">
    <text evidence="4">Catalyzes the reductive methylation of 2'-deoxyuridine-5'-monophosphate (dUMP) to 2'-deoxythymidine-5'-monophosphate (dTMP) while utilizing 5,10-methylenetetrahydrofolate (mTHF) as the methyl donor and reductant in the reaction, yielding dihydrofolate (DHF) as a by-product. This enzymatic reaction provides an intracellular de novo source of dTMP, an essential precursor for DNA biosynthesis.</text>
</comment>
<proteinExistence type="inferred from homology"/>
<dbReference type="GO" id="GO:0004799">
    <property type="term" value="F:thymidylate synthase activity"/>
    <property type="evidence" value="ECO:0007669"/>
    <property type="project" value="UniProtKB-UniRule"/>
</dbReference>
<dbReference type="GO" id="GO:0032259">
    <property type="term" value="P:methylation"/>
    <property type="evidence" value="ECO:0007669"/>
    <property type="project" value="UniProtKB-KW"/>
</dbReference>
<comment type="pathway">
    <text evidence="4">Pyrimidine metabolism; dTTP biosynthesis.</text>
</comment>
<feature type="binding site" evidence="4">
    <location>
        <position position="183"/>
    </location>
    <ligand>
        <name>(6R)-5,10-methylene-5,6,7,8-tetrahydrofolate</name>
        <dbReference type="ChEBI" id="CHEBI:15636"/>
    </ligand>
</feature>
<keyword evidence="7" id="KW-1185">Reference proteome</keyword>
<keyword evidence="4" id="KW-0545">Nucleotide biosynthesis</keyword>
<evidence type="ECO:0000313" key="7">
    <source>
        <dbReference type="Proteomes" id="UP001156215"/>
    </source>
</evidence>
<dbReference type="InterPro" id="IPR000398">
    <property type="entry name" value="Thymidylate_synthase"/>
</dbReference>
<feature type="binding site" evidence="4">
    <location>
        <position position="277"/>
    </location>
    <ligand>
        <name>(6R)-5,10-methylene-5,6,7,8-tetrahydrofolate</name>
        <dbReference type="ChEBI" id="CHEBI:15636"/>
    </ligand>
</feature>
<organism evidence="6 7">
    <name type="scientific">Oxalobacter vibrioformis</name>
    <dbReference type="NCBI Taxonomy" id="933080"/>
    <lineage>
        <taxon>Bacteria</taxon>
        <taxon>Pseudomonadati</taxon>
        <taxon>Pseudomonadota</taxon>
        <taxon>Betaproteobacteria</taxon>
        <taxon>Burkholderiales</taxon>
        <taxon>Oxalobacteraceae</taxon>
        <taxon>Oxalobacter</taxon>
    </lineage>
</organism>
<evidence type="ECO:0000256" key="3">
    <source>
        <dbReference type="ARBA" id="ARBA00022679"/>
    </source>
</evidence>
<dbReference type="SUPFAM" id="SSF55831">
    <property type="entry name" value="Thymidylate synthase/dCMP hydroxymethylase"/>
    <property type="match status" value="1"/>
</dbReference>
<feature type="binding site" description="in other chain" evidence="4">
    <location>
        <position position="191"/>
    </location>
    <ligand>
        <name>dUMP</name>
        <dbReference type="ChEBI" id="CHEBI:246422"/>
        <note>ligand shared between dimeric partners</note>
    </ligand>
</feature>
<evidence type="ECO:0000256" key="1">
    <source>
        <dbReference type="ARBA" id="ARBA00011947"/>
    </source>
</evidence>
<protein>
    <recommendedName>
        <fullName evidence="1 4">Thymidylate synthase</fullName>
        <shortName evidence="4">TS</shortName>
        <shortName evidence="4">TSase</shortName>
        <ecNumber evidence="1 4">2.1.1.45</ecNumber>
    </recommendedName>
</protein>
<dbReference type="InterPro" id="IPR045097">
    <property type="entry name" value="Thymidate_synth/dCMP_Mease"/>
</dbReference>
<feature type="domain" description="Thymidylate synthase/dCMP hydroxymethylase" evidence="5">
    <location>
        <begin position="3"/>
        <end position="278"/>
    </location>
</feature>
<dbReference type="NCBIfam" id="TIGR03284">
    <property type="entry name" value="thym_sym"/>
    <property type="match status" value="2"/>
</dbReference>
<dbReference type="Proteomes" id="UP001156215">
    <property type="component" value="Chromosome"/>
</dbReference>
<feature type="binding site" evidence="4">
    <location>
        <begin position="127"/>
        <end position="128"/>
    </location>
    <ligand>
        <name>dUMP</name>
        <dbReference type="ChEBI" id="CHEBI:246422"/>
        <note>ligand shared between dimeric partners</note>
    </ligand>
</feature>
<dbReference type="EMBL" id="CP098242">
    <property type="protein sequence ID" value="WAW09704.1"/>
    <property type="molecule type" value="Genomic_DNA"/>
</dbReference>
<dbReference type="AlphaFoldDB" id="A0A9E9P2B4"/>
<comment type="subunit">
    <text evidence="4">Homodimer.</text>
</comment>
<evidence type="ECO:0000259" key="5">
    <source>
        <dbReference type="Pfam" id="PF00303"/>
    </source>
</evidence>
<dbReference type="NCBIfam" id="NF002497">
    <property type="entry name" value="PRK01827.1-3"/>
    <property type="match status" value="1"/>
</dbReference>
<feature type="binding site" evidence="4">
    <location>
        <position position="52"/>
    </location>
    <ligand>
        <name>(6R)-5,10-methylene-5,6,7,8-tetrahydrofolate</name>
        <dbReference type="ChEBI" id="CHEBI:15636"/>
    </ligand>
</feature>
<evidence type="ECO:0000256" key="2">
    <source>
        <dbReference type="ARBA" id="ARBA00022603"/>
    </source>
</evidence>
<gene>
    <name evidence="4" type="primary">thyA</name>
    <name evidence="6" type="ORF">NB640_10810</name>
</gene>
<evidence type="ECO:0000313" key="6">
    <source>
        <dbReference type="EMBL" id="WAW09704.1"/>
    </source>
</evidence>
<comment type="catalytic activity">
    <reaction evidence="4">
        <text>dUMP + (6R)-5,10-methylene-5,6,7,8-tetrahydrofolate = 7,8-dihydrofolate + dTMP</text>
        <dbReference type="Rhea" id="RHEA:12104"/>
        <dbReference type="ChEBI" id="CHEBI:15636"/>
        <dbReference type="ChEBI" id="CHEBI:57451"/>
        <dbReference type="ChEBI" id="CHEBI:63528"/>
        <dbReference type="ChEBI" id="CHEBI:246422"/>
        <dbReference type="EC" id="2.1.1.45"/>
    </reaction>
</comment>
<dbReference type="InterPro" id="IPR023451">
    <property type="entry name" value="Thymidate_synth/dCMP_Mease_dom"/>
</dbReference>
<accession>A0A9E9P2B4</accession>
<keyword evidence="3 4" id="KW-0808">Transferase</keyword>
<keyword evidence="4" id="KW-0963">Cytoplasm</keyword>
<dbReference type="KEGG" id="ovb:NB640_10810"/>
<name>A0A9E9P2B4_9BURK</name>
<feature type="binding site" description="in other chain" evidence="4">
    <location>
        <position position="22"/>
    </location>
    <ligand>
        <name>dUMP</name>
        <dbReference type="ChEBI" id="CHEBI:246422"/>
        <note>ligand shared between dimeric partners</note>
    </ligand>
</feature>
<dbReference type="Pfam" id="PF00303">
    <property type="entry name" value="Thymidylat_synt"/>
    <property type="match status" value="1"/>
</dbReference>
<dbReference type="PANTHER" id="PTHR11548">
    <property type="entry name" value="THYMIDYLATE SYNTHASE 1"/>
    <property type="match status" value="1"/>
</dbReference>
<dbReference type="CDD" id="cd00351">
    <property type="entry name" value="TS_Pyrimidine_HMase"/>
    <property type="match status" value="1"/>
</dbReference>
<dbReference type="PRINTS" id="PR00108">
    <property type="entry name" value="THYMDSNTHASE"/>
</dbReference>